<gene>
    <name evidence="3" type="ORF">GCM10023149_30710</name>
</gene>
<dbReference type="InterPro" id="IPR001789">
    <property type="entry name" value="Sig_transdc_resp-reg_receiver"/>
</dbReference>
<comment type="caution">
    <text evidence="3">The sequence shown here is derived from an EMBL/GenBank/DDBJ whole genome shotgun (WGS) entry which is preliminary data.</text>
</comment>
<feature type="modified residue" description="4-aspartylphosphate" evidence="1">
    <location>
        <position position="60"/>
    </location>
</feature>
<keyword evidence="4" id="KW-1185">Reference proteome</keyword>
<name>A0ABP8GN95_9SPHI</name>
<dbReference type="InterPro" id="IPR052893">
    <property type="entry name" value="TCS_response_regulator"/>
</dbReference>
<keyword evidence="1" id="KW-0597">Phosphoprotein</keyword>
<accession>A0ABP8GN95</accession>
<feature type="domain" description="Response regulatory" evidence="2">
    <location>
        <begin position="3"/>
        <end position="129"/>
    </location>
</feature>
<dbReference type="PANTHER" id="PTHR44520">
    <property type="entry name" value="RESPONSE REGULATOR RCP1-RELATED"/>
    <property type="match status" value="1"/>
</dbReference>
<evidence type="ECO:0000313" key="3">
    <source>
        <dbReference type="EMBL" id="GAA4327354.1"/>
    </source>
</evidence>
<dbReference type="PANTHER" id="PTHR44520:SF2">
    <property type="entry name" value="RESPONSE REGULATOR RCP1"/>
    <property type="match status" value="1"/>
</dbReference>
<evidence type="ECO:0000313" key="4">
    <source>
        <dbReference type="Proteomes" id="UP001500582"/>
    </source>
</evidence>
<sequence>MCQVIVVDDNPVDHLIMKKTLERFDIFRDAIFTFNGGPIISFLEEFHDEPAVLPNLIFLDLNMPFSGREFLRHLEILYTSLHKQPDVYILSSSIDPTDKALVDEYDFVKGFLSKPVSTEALFRIENAYQSEKRLAS</sequence>
<dbReference type="InterPro" id="IPR011006">
    <property type="entry name" value="CheY-like_superfamily"/>
</dbReference>
<protein>
    <submittedName>
        <fullName evidence="3">Response regulator</fullName>
    </submittedName>
</protein>
<proteinExistence type="predicted"/>
<dbReference type="SUPFAM" id="SSF52172">
    <property type="entry name" value="CheY-like"/>
    <property type="match status" value="1"/>
</dbReference>
<organism evidence="3 4">
    <name type="scientific">Mucilaginibacter gynuensis</name>
    <dbReference type="NCBI Taxonomy" id="1302236"/>
    <lineage>
        <taxon>Bacteria</taxon>
        <taxon>Pseudomonadati</taxon>
        <taxon>Bacteroidota</taxon>
        <taxon>Sphingobacteriia</taxon>
        <taxon>Sphingobacteriales</taxon>
        <taxon>Sphingobacteriaceae</taxon>
        <taxon>Mucilaginibacter</taxon>
    </lineage>
</organism>
<reference evidence="4" key="1">
    <citation type="journal article" date="2019" name="Int. J. Syst. Evol. Microbiol.">
        <title>The Global Catalogue of Microorganisms (GCM) 10K type strain sequencing project: providing services to taxonomists for standard genome sequencing and annotation.</title>
        <authorList>
            <consortium name="The Broad Institute Genomics Platform"/>
            <consortium name="The Broad Institute Genome Sequencing Center for Infectious Disease"/>
            <person name="Wu L."/>
            <person name="Ma J."/>
        </authorList>
    </citation>
    <scope>NUCLEOTIDE SEQUENCE [LARGE SCALE GENOMIC DNA]</scope>
    <source>
        <strain evidence="4">JCM 17705</strain>
    </source>
</reference>
<evidence type="ECO:0000256" key="1">
    <source>
        <dbReference type="PROSITE-ProRule" id="PRU00169"/>
    </source>
</evidence>
<dbReference type="EMBL" id="BAABFT010000007">
    <property type="protein sequence ID" value="GAA4327354.1"/>
    <property type="molecule type" value="Genomic_DNA"/>
</dbReference>
<dbReference type="Proteomes" id="UP001500582">
    <property type="component" value="Unassembled WGS sequence"/>
</dbReference>
<dbReference type="PROSITE" id="PS50110">
    <property type="entry name" value="RESPONSE_REGULATORY"/>
    <property type="match status" value="1"/>
</dbReference>
<evidence type="ECO:0000259" key="2">
    <source>
        <dbReference type="PROSITE" id="PS50110"/>
    </source>
</evidence>
<dbReference type="Gene3D" id="3.40.50.2300">
    <property type="match status" value="1"/>
</dbReference>
<dbReference type="SMART" id="SM00448">
    <property type="entry name" value="REC"/>
    <property type="match status" value="1"/>
</dbReference>